<keyword evidence="6 13" id="KW-1133">Transmembrane helix</keyword>
<feature type="transmembrane region" description="Helical" evidence="13">
    <location>
        <begin position="6"/>
        <end position="23"/>
    </location>
</feature>
<gene>
    <name evidence="15" type="primary">LOC111313486</name>
</gene>
<dbReference type="CDD" id="cd20654">
    <property type="entry name" value="CYP82"/>
    <property type="match status" value="1"/>
</dbReference>
<dbReference type="PANTHER" id="PTHR47947">
    <property type="entry name" value="CYTOCHROME P450 82C3-RELATED"/>
    <property type="match status" value="1"/>
</dbReference>
<evidence type="ECO:0000256" key="7">
    <source>
        <dbReference type="ARBA" id="ARBA00023002"/>
    </source>
</evidence>
<dbReference type="AlphaFoldDB" id="A0A6P6AYF6"/>
<dbReference type="PRINTS" id="PR00385">
    <property type="entry name" value="P450"/>
</dbReference>
<evidence type="ECO:0000256" key="11">
    <source>
        <dbReference type="PIRSR" id="PIRSR602401-1"/>
    </source>
</evidence>
<dbReference type="Gene3D" id="1.10.630.10">
    <property type="entry name" value="Cytochrome P450"/>
    <property type="match status" value="1"/>
</dbReference>
<dbReference type="OrthoDB" id="1055148at2759"/>
<dbReference type="GeneID" id="111313486"/>
<keyword evidence="8 11" id="KW-0408">Iron</keyword>
<dbReference type="Proteomes" id="UP000515121">
    <property type="component" value="Unplaced"/>
</dbReference>
<dbReference type="InterPro" id="IPR036396">
    <property type="entry name" value="Cyt_P450_sf"/>
</dbReference>
<comment type="similarity">
    <text evidence="2 12">Belongs to the cytochrome P450 family.</text>
</comment>
<evidence type="ECO:0000313" key="15">
    <source>
        <dbReference type="RefSeq" id="XP_022769909.1"/>
    </source>
</evidence>
<dbReference type="InterPro" id="IPR001128">
    <property type="entry name" value="Cyt_P450"/>
</dbReference>
<evidence type="ECO:0000313" key="14">
    <source>
        <dbReference type="Proteomes" id="UP000515121"/>
    </source>
</evidence>
<dbReference type="InterPro" id="IPR017972">
    <property type="entry name" value="Cyt_P450_CS"/>
</dbReference>
<keyword evidence="9 12" id="KW-0503">Monooxygenase</keyword>
<dbReference type="RefSeq" id="XP_022769909.1">
    <property type="nucleotide sequence ID" value="XM_022914174.1"/>
</dbReference>
<dbReference type="InterPro" id="IPR002401">
    <property type="entry name" value="Cyt_P450_E_grp-I"/>
</dbReference>
<dbReference type="GO" id="GO:0005506">
    <property type="term" value="F:iron ion binding"/>
    <property type="evidence" value="ECO:0007669"/>
    <property type="project" value="InterPro"/>
</dbReference>
<feature type="binding site" description="axial binding residue" evidence="11">
    <location>
        <position position="460"/>
    </location>
    <ligand>
        <name>heme</name>
        <dbReference type="ChEBI" id="CHEBI:30413"/>
    </ligand>
    <ligandPart>
        <name>Fe</name>
        <dbReference type="ChEBI" id="CHEBI:18248"/>
    </ligandPart>
</feature>
<dbReference type="GO" id="GO:0016020">
    <property type="term" value="C:membrane"/>
    <property type="evidence" value="ECO:0007669"/>
    <property type="project" value="UniProtKB-SubCell"/>
</dbReference>
<evidence type="ECO:0000256" key="9">
    <source>
        <dbReference type="ARBA" id="ARBA00023033"/>
    </source>
</evidence>
<dbReference type="GO" id="GO:0016709">
    <property type="term" value="F:oxidoreductase activity, acting on paired donors, with incorporation or reduction of molecular oxygen, NAD(P)H as one donor, and incorporation of one atom of oxygen"/>
    <property type="evidence" value="ECO:0007669"/>
    <property type="project" value="UniProtKB-ARBA"/>
</dbReference>
<accession>A0A6P6AYF6</accession>
<evidence type="ECO:0000256" key="1">
    <source>
        <dbReference type="ARBA" id="ARBA00004167"/>
    </source>
</evidence>
<name>A0A6P6AYF6_DURZI</name>
<evidence type="ECO:0000256" key="6">
    <source>
        <dbReference type="ARBA" id="ARBA00022989"/>
    </source>
</evidence>
<organism evidence="14 15">
    <name type="scientific">Durio zibethinus</name>
    <name type="common">Durian</name>
    <dbReference type="NCBI Taxonomy" id="66656"/>
    <lineage>
        <taxon>Eukaryota</taxon>
        <taxon>Viridiplantae</taxon>
        <taxon>Streptophyta</taxon>
        <taxon>Embryophyta</taxon>
        <taxon>Tracheophyta</taxon>
        <taxon>Spermatophyta</taxon>
        <taxon>Magnoliopsida</taxon>
        <taxon>eudicotyledons</taxon>
        <taxon>Gunneridae</taxon>
        <taxon>Pentapetalae</taxon>
        <taxon>rosids</taxon>
        <taxon>malvids</taxon>
        <taxon>Malvales</taxon>
        <taxon>Malvaceae</taxon>
        <taxon>Helicteroideae</taxon>
        <taxon>Durio</taxon>
    </lineage>
</organism>
<comment type="subcellular location">
    <subcellularLocation>
        <location evidence="1">Membrane</location>
        <topology evidence="1">Single-pass membrane protein</topology>
    </subcellularLocation>
</comment>
<reference evidence="15" key="1">
    <citation type="submission" date="2025-08" db="UniProtKB">
        <authorList>
            <consortium name="RefSeq"/>
        </authorList>
    </citation>
    <scope>IDENTIFICATION</scope>
    <source>
        <tissue evidence="15">Fruit stalk</tissue>
    </source>
</reference>
<sequence length="523" mass="59179">MDLCTHFQAIAWLLGLLLFCSLLRRHNKSKGTILLAPEPSGALPLIGHLHLLGGQSTPARTWRAMADKYGPVFTFRLGQQRALVISSHEAVKDCFTTNDKILASRPRSTAGKYLGYNYAAMGFAPYGAYWRDIRKLAVAELLSSRILEALKHVRISNVDAFIRKLYSFCQRNEKNPNNKVDISYRLELLTINIILQMIAGKRYFSCAEGKDDAEAQHAVKTIKELFYFAGNFAPADVIPVLEWIDFQGQVKSMKRVSKELDSIIEGWVRERKLKRHDMGEADNNQDFLDVLLSKVTEESIFGHPRDTIIKATVMNLIIAAADTTSITLTWILSNLMNNERALKRAQEELDSKIGRERWVEDSDMEKLSYLQAIVKETLRLYPPGPLSVPHEAMEDCCVGGYHIPKGTLLFVNLWKLHRDPRIWSNPEEFLPERFLSSHVNVDVFGKHFEYIPFGSGRRSCPGISMAMQVTRLTIARLLQGFDLTTPLNMPADMTEGLGLTMPKATPLEVIPTPRLSAKLYDQL</sequence>
<keyword evidence="3 11" id="KW-0349">Heme</keyword>
<dbReference type="PANTHER" id="PTHR47947:SF1">
    <property type="entry name" value="CYTOCHROME P450 82E3"/>
    <property type="match status" value="1"/>
</dbReference>
<proteinExistence type="inferred from homology"/>
<evidence type="ECO:0000256" key="2">
    <source>
        <dbReference type="ARBA" id="ARBA00010617"/>
    </source>
</evidence>
<evidence type="ECO:0000256" key="5">
    <source>
        <dbReference type="ARBA" id="ARBA00022723"/>
    </source>
</evidence>
<protein>
    <submittedName>
        <fullName evidence="15">Cytochrome P450 CYP82D47-like</fullName>
    </submittedName>
</protein>
<evidence type="ECO:0000256" key="8">
    <source>
        <dbReference type="ARBA" id="ARBA00023004"/>
    </source>
</evidence>
<keyword evidence="14" id="KW-1185">Reference proteome</keyword>
<dbReference type="Pfam" id="PF00067">
    <property type="entry name" value="p450"/>
    <property type="match status" value="1"/>
</dbReference>
<keyword evidence="10 13" id="KW-0472">Membrane</keyword>
<dbReference type="PROSITE" id="PS00086">
    <property type="entry name" value="CYTOCHROME_P450"/>
    <property type="match status" value="1"/>
</dbReference>
<keyword evidence="7 12" id="KW-0560">Oxidoreductase</keyword>
<evidence type="ECO:0000256" key="12">
    <source>
        <dbReference type="RuleBase" id="RU000461"/>
    </source>
</evidence>
<evidence type="ECO:0000256" key="3">
    <source>
        <dbReference type="ARBA" id="ARBA00022617"/>
    </source>
</evidence>
<keyword evidence="5 11" id="KW-0479">Metal-binding</keyword>
<dbReference type="SUPFAM" id="SSF48264">
    <property type="entry name" value="Cytochrome P450"/>
    <property type="match status" value="1"/>
</dbReference>
<dbReference type="GO" id="GO:0020037">
    <property type="term" value="F:heme binding"/>
    <property type="evidence" value="ECO:0007669"/>
    <property type="project" value="InterPro"/>
</dbReference>
<dbReference type="PRINTS" id="PR00463">
    <property type="entry name" value="EP450I"/>
</dbReference>
<dbReference type="KEGG" id="dzi:111313486"/>
<evidence type="ECO:0000256" key="10">
    <source>
        <dbReference type="ARBA" id="ARBA00023136"/>
    </source>
</evidence>
<dbReference type="FunFam" id="1.10.630.10:FF:000026">
    <property type="entry name" value="Cytochrome P450 82C4"/>
    <property type="match status" value="1"/>
</dbReference>
<comment type="cofactor">
    <cofactor evidence="11">
        <name>heme</name>
        <dbReference type="ChEBI" id="CHEBI:30413"/>
    </cofactor>
</comment>
<evidence type="ECO:0000256" key="4">
    <source>
        <dbReference type="ARBA" id="ARBA00022692"/>
    </source>
</evidence>
<dbReference type="InterPro" id="IPR050651">
    <property type="entry name" value="Plant_Cytochrome_P450_Monoox"/>
</dbReference>
<keyword evidence="4 13" id="KW-0812">Transmembrane</keyword>
<evidence type="ECO:0000256" key="13">
    <source>
        <dbReference type="SAM" id="Phobius"/>
    </source>
</evidence>